<dbReference type="Pfam" id="PF00486">
    <property type="entry name" value="Trans_reg_C"/>
    <property type="match status" value="1"/>
</dbReference>
<comment type="caution">
    <text evidence="8">The sequence shown here is derived from an EMBL/GenBank/DDBJ whole genome shotgun (WGS) entry which is preliminary data.</text>
</comment>
<dbReference type="Gene3D" id="1.10.10.10">
    <property type="entry name" value="Winged helix-like DNA-binding domain superfamily/Winged helix DNA-binding domain"/>
    <property type="match status" value="1"/>
</dbReference>
<dbReference type="RefSeq" id="WP_102374511.1">
    <property type="nucleotide sequence ID" value="NZ_JBBNOP010000004.1"/>
</dbReference>
<keyword evidence="9" id="KW-1185">Reference proteome</keyword>
<evidence type="ECO:0000256" key="5">
    <source>
        <dbReference type="PROSITE-ProRule" id="PRU01091"/>
    </source>
</evidence>
<dbReference type="Pfam" id="PF00072">
    <property type="entry name" value="Response_reg"/>
    <property type="match status" value="1"/>
</dbReference>
<dbReference type="Proteomes" id="UP001487305">
    <property type="component" value="Unassembled WGS sequence"/>
</dbReference>
<dbReference type="PANTHER" id="PTHR48111:SF40">
    <property type="entry name" value="PHOSPHATE REGULON TRANSCRIPTIONAL REGULATORY PROTEIN PHOB"/>
    <property type="match status" value="1"/>
</dbReference>
<evidence type="ECO:0000259" key="7">
    <source>
        <dbReference type="PROSITE" id="PS51755"/>
    </source>
</evidence>
<dbReference type="CDD" id="cd00383">
    <property type="entry name" value="trans_reg_C"/>
    <property type="match status" value="1"/>
</dbReference>
<dbReference type="EMBL" id="JBBNOP010000004">
    <property type="protein sequence ID" value="MEQ3362510.1"/>
    <property type="molecule type" value="Genomic_DNA"/>
</dbReference>
<sequence length="229" mass="25599">MKILFADDDEGMRTLVEHIFKENGYEYICAKDGEEALGLFEREHPDMVLLDVVMPKLDGYEVCGRLRTMGQTVPIIMLTAKGDIVDKSVGFKMGADDYLVKPFVSQELLLRMEALARRSLMGAKRTLGSDVLKLGGLELDAVNHRVVVRGDSIVLTPKEFQLLAILASNPGQVYSHKELTEEIWGESYTGEITSITVLVHRLRGKIEEDPANPQFVQTVWHAGYRFGSA</sequence>
<dbReference type="SUPFAM" id="SSF52172">
    <property type="entry name" value="CheY-like"/>
    <property type="match status" value="1"/>
</dbReference>
<keyword evidence="3 5" id="KW-0238">DNA-binding</keyword>
<reference evidence="8 9" key="1">
    <citation type="submission" date="2024-04" db="EMBL/GenBank/DDBJ databases">
        <title>Human intestinal bacterial collection.</title>
        <authorList>
            <person name="Pauvert C."/>
            <person name="Hitch T.C.A."/>
            <person name="Clavel T."/>
        </authorList>
    </citation>
    <scope>NUCLEOTIDE SEQUENCE [LARGE SCALE GENOMIC DNA]</scope>
    <source>
        <strain evidence="8 9">CLA-KB-H42</strain>
    </source>
</reference>
<dbReference type="SMART" id="SM00862">
    <property type="entry name" value="Trans_reg_C"/>
    <property type="match status" value="1"/>
</dbReference>
<dbReference type="SMART" id="SM00448">
    <property type="entry name" value="REC"/>
    <property type="match status" value="1"/>
</dbReference>
<dbReference type="PROSITE" id="PS50110">
    <property type="entry name" value="RESPONSE_REGULATORY"/>
    <property type="match status" value="1"/>
</dbReference>
<dbReference type="Gene3D" id="3.40.50.2300">
    <property type="match status" value="1"/>
</dbReference>
<gene>
    <name evidence="8" type="ORF">AAA083_05935</name>
</gene>
<dbReference type="InterPro" id="IPR001789">
    <property type="entry name" value="Sig_transdc_resp-reg_receiver"/>
</dbReference>
<keyword evidence="1 4" id="KW-0597">Phosphoprotein</keyword>
<evidence type="ECO:0000256" key="3">
    <source>
        <dbReference type="ARBA" id="ARBA00023125"/>
    </source>
</evidence>
<dbReference type="InterPro" id="IPR039420">
    <property type="entry name" value="WalR-like"/>
</dbReference>
<proteinExistence type="predicted"/>
<dbReference type="PROSITE" id="PS51755">
    <property type="entry name" value="OMPR_PHOB"/>
    <property type="match status" value="1"/>
</dbReference>
<evidence type="ECO:0000256" key="1">
    <source>
        <dbReference type="ARBA" id="ARBA00022553"/>
    </source>
</evidence>
<dbReference type="InterPro" id="IPR011006">
    <property type="entry name" value="CheY-like_superfamily"/>
</dbReference>
<dbReference type="PANTHER" id="PTHR48111">
    <property type="entry name" value="REGULATOR OF RPOS"/>
    <property type="match status" value="1"/>
</dbReference>
<evidence type="ECO:0000256" key="4">
    <source>
        <dbReference type="PROSITE-ProRule" id="PRU00169"/>
    </source>
</evidence>
<name>A0ABV1JCD0_9ACTN</name>
<evidence type="ECO:0000313" key="9">
    <source>
        <dbReference type="Proteomes" id="UP001487305"/>
    </source>
</evidence>
<feature type="modified residue" description="4-aspartylphosphate" evidence="4">
    <location>
        <position position="51"/>
    </location>
</feature>
<accession>A0ABV1JCD0</accession>
<protein>
    <submittedName>
        <fullName evidence="8">Response regulator transcription factor</fullName>
    </submittedName>
</protein>
<feature type="DNA-binding region" description="OmpR/PhoB-type" evidence="5">
    <location>
        <begin position="129"/>
        <end position="228"/>
    </location>
</feature>
<organism evidence="8 9">
    <name type="scientific">Raoultibacter massiliensis</name>
    <dbReference type="NCBI Taxonomy" id="1852371"/>
    <lineage>
        <taxon>Bacteria</taxon>
        <taxon>Bacillati</taxon>
        <taxon>Actinomycetota</taxon>
        <taxon>Coriobacteriia</taxon>
        <taxon>Eggerthellales</taxon>
        <taxon>Eggerthellaceae</taxon>
        <taxon>Raoultibacter</taxon>
    </lineage>
</organism>
<dbReference type="InterPro" id="IPR036388">
    <property type="entry name" value="WH-like_DNA-bd_sf"/>
</dbReference>
<evidence type="ECO:0000313" key="8">
    <source>
        <dbReference type="EMBL" id="MEQ3362510.1"/>
    </source>
</evidence>
<dbReference type="Gene3D" id="6.10.250.690">
    <property type="match status" value="1"/>
</dbReference>
<feature type="domain" description="OmpR/PhoB-type" evidence="7">
    <location>
        <begin position="129"/>
        <end position="228"/>
    </location>
</feature>
<keyword evidence="2" id="KW-0902">Two-component regulatory system</keyword>
<evidence type="ECO:0000256" key="2">
    <source>
        <dbReference type="ARBA" id="ARBA00023012"/>
    </source>
</evidence>
<feature type="domain" description="Response regulatory" evidence="6">
    <location>
        <begin position="2"/>
        <end position="116"/>
    </location>
</feature>
<dbReference type="InterPro" id="IPR001867">
    <property type="entry name" value="OmpR/PhoB-type_DNA-bd"/>
</dbReference>
<dbReference type="CDD" id="cd17574">
    <property type="entry name" value="REC_OmpR"/>
    <property type="match status" value="1"/>
</dbReference>
<evidence type="ECO:0000259" key="6">
    <source>
        <dbReference type="PROSITE" id="PS50110"/>
    </source>
</evidence>